<dbReference type="eggNOG" id="ENOG502T4RS">
    <property type="taxonomic scope" value="Eukaryota"/>
</dbReference>
<evidence type="ECO:0000313" key="3">
    <source>
        <dbReference type="Proteomes" id="UP000030151"/>
    </source>
</evidence>
<dbReference type="HOGENOM" id="CLU_065602_0_0_1"/>
<name>A0A014PGH3_9HYPO</name>
<evidence type="ECO:0000256" key="1">
    <source>
        <dbReference type="SAM" id="SignalP"/>
    </source>
</evidence>
<gene>
    <name evidence="2" type="ORF">X797_012282</name>
</gene>
<keyword evidence="1" id="KW-0732">Signal</keyword>
<dbReference type="AlphaFoldDB" id="A0A014PGH3"/>
<dbReference type="EMBL" id="JELW01000198">
    <property type="protein sequence ID" value="EXU94643.1"/>
    <property type="molecule type" value="Genomic_DNA"/>
</dbReference>
<reference evidence="2 3" key="1">
    <citation type="submission" date="2014-02" db="EMBL/GenBank/DDBJ databases">
        <title>The genome sequence of the entomopathogenic fungus Metarhizium robertsii ARSEF 2575.</title>
        <authorList>
            <person name="Giuliano Garisto Donzelli B."/>
            <person name="Roe B.A."/>
            <person name="Macmil S.L."/>
            <person name="Krasnoff S.B."/>
            <person name="Gibson D.M."/>
        </authorList>
    </citation>
    <scope>NUCLEOTIDE SEQUENCE [LARGE SCALE GENOMIC DNA]</scope>
    <source>
        <strain evidence="2 3">ARSEF 2575</strain>
    </source>
</reference>
<evidence type="ECO:0000313" key="2">
    <source>
        <dbReference type="EMBL" id="EXU94643.1"/>
    </source>
</evidence>
<protein>
    <submittedName>
        <fullName evidence="2">Uncharacterized protein</fullName>
    </submittedName>
</protein>
<dbReference type="Proteomes" id="UP000030151">
    <property type="component" value="Unassembled WGS sequence"/>
</dbReference>
<sequence>MKSLNIAAAFAGLTAARSVITARQGDVTAEEICDWFETGRHNSARTVDQNCRSAAEQCIQHQLGKPGGFNQLERAKEDINLCTFSPMIGNPLTDFLTICKLLDTTPEACRSHTSWCVMDDATQNKGNGDKNTAPDRILKCVADRILDRDGDETKVECKATPKGKLGLAICGEELRREDTPEDQWENEEEEIRVCAEKFNRNTPATDILDIKQLGQYCKGQNVECSKCKLYLKNGYGEGAAGQFDPYVRYVECQTGHQAASPTPQANEKPSQSCKSVEQQLQEHCGRPEIDKDACMFAARRCTAQVEPDATAQEFLECVDILQVCADQGAVFKLDQCIDNAKACNARGKTPLGDLVKLGQCAKKDL</sequence>
<feature type="chain" id="PRO_5001473598" evidence="1">
    <location>
        <begin position="17"/>
        <end position="365"/>
    </location>
</feature>
<comment type="caution">
    <text evidence="2">The sequence shown here is derived from an EMBL/GenBank/DDBJ whole genome shotgun (WGS) entry which is preliminary data.</text>
</comment>
<dbReference type="OrthoDB" id="10525115at2759"/>
<proteinExistence type="predicted"/>
<accession>A0A014PGH3</accession>
<organism evidence="2 3">
    <name type="scientific">Metarhizium robertsii</name>
    <dbReference type="NCBI Taxonomy" id="568076"/>
    <lineage>
        <taxon>Eukaryota</taxon>
        <taxon>Fungi</taxon>
        <taxon>Dikarya</taxon>
        <taxon>Ascomycota</taxon>
        <taxon>Pezizomycotina</taxon>
        <taxon>Sordariomycetes</taxon>
        <taxon>Hypocreomycetidae</taxon>
        <taxon>Hypocreales</taxon>
        <taxon>Clavicipitaceae</taxon>
        <taxon>Metarhizium</taxon>
    </lineage>
</organism>
<feature type="signal peptide" evidence="1">
    <location>
        <begin position="1"/>
        <end position="16"/>
    </location>
</feature>